<name>A0A6J7EKA7_9ZZZZ</name>
<feature type="domain" description="Rieske" evidence="7">
    <location>
        <begin position="55"/>
        <end position="164"/>
    </location>
</feature>
<dbReference type="GO" id="GO:0005506">
    <property type="term" value="F:iron ion binding"/>
    <property type="evidence" value="ECO:0007669"/>
    <property type="project" value="InterPro"/>
</dbReference>
<evidence type="ECO:0000256" key="2">
    <source>
        <dbReference type="ARBA" id="ARBA00022714"/>
    </source>
</evidence>
<evidence type="ECO:0000256" key="1">
    <source>
        <dbReference type="ARBA" id="ARBA00001962"/>
    </source>
</evidence>
<dbReference type="InterPro" id="IPR001663">
    <property type="entry name" value="Rng_hydr_dOase-A"/>
</dbReference>
<dbReference type="PANTHER" id="PTHR43756:SF5">
    <property type="entry name" value="CHOLINE MONOOXYGENASE, CHLOROPLASTIC"/>
    <property type="match status" value="1"/>
</dbReference>
<evidence type="ECO:0000256" key="6">
    <source>
        <dbReference type="ARBA" id="ARBA00023014"/>
    </source>
</evidence>
<proteinExistence type="predicted"/>
<sequence>MTPELVARLTAEMQYEFDRTAPPDGFPKFHDIPVERFTSDEFWDLEQKYLWPRSWVLAGRAEDIPNVGDFFTFDDLGVPILLIRGKDSQVRAFYNTCQHRGAPVVREASGTSKLLRCQYHSCSYDIDNGKLVSVPDERDFVDLDKTERCLPSISCEIWDNWIFVNQDPEAIAFSDHIGKIADEMSEFQGSSLRTVAKQSEIIPCNWKVTAEAFLEVYHFRHIHSRNGESLLDNRGATMGLLPNGCSRMVTPFSKTSYSALGMNNWDDYKHVVIPGFTDLETVNDMVRCTSSAYGIFPNLITPIAAYGFPFITFWPIDKQTTRIDWTHYAPIDFDPKDGLPTNWQMRLDNFKLIMEEDFWNMAPMQRSLESPAMRGMPTNYQERRIWNFHEQLDRVIGIDRIPASMRVEQLLSNYIED</sequence>
<organism evidence="8">
    <name type="scientific">freshwater metagenome</name>
    <dbReference type="NCBI Taxonomy" id="449393"/>
    <lineage>
        <taxon>unclassified sequences</taxon>
        <taxon>metagenomes</taxon>
        <taxon>ecological metagenomes</taxon>
    </lineage>
</organism>
<dbReference type="PANTHER" id="PTHR43756">
    <property type="entry name" value="CHOLINE MONOOXYGENASE, CHLOROPLASTIC"/>
    <property type="match status" value="1"/>
</dbReference>
<keyword evidence="2" id="KW-0001">2Fe-2S</keyword>
<gene>
    <name evidence="8" type="ORF">UFOPK3304_01796</name>
</gene>
<dbReference type="Gene3D" id="3.90.380.10">
    <property type="entry name" value="Naphthalene 1,2-dioxygenase Alpha Subunit, Chain A, domain 1"/>
    <property type="match status" value="1"/>
</dbReference>
<dbReference type="EMBL" id="CAFBLJ010000151">
    <property type="protein sequence ID" value="CAB4882591.1"/>
    <property type="molecule type" value="Genomic_DNA"/>
</dbReference>
<keyword evidence="4" id="KW-0560">Oxidoreductase</keyword>
<dbReference type="Pfam" id="PF00355">
    <property type="entry name" value="Rieske"/>
    <property type="match status" value="1"/>
</dbReference>
<dbReference type="InterPro" id="IPR015879">
    <property type="entry name" value="Ring_hydroxy_dOase_asu_C_dom"/>
</dbReference>
<dbReference type="GO" id="GO:0051537">
    <property type="term" value="F:2 iron, 2 sulfur cluster binding"/>
    <property type="evidence" value="ECO:0007669"/>
    <property type="project" value="UniProtKB-KW"/>
</dbReference>
<dbReference type="CDD" id="cd00680">
    <property type="entry name" value="RHO_alpha_C"/>
    <property type="match status" value="1"/>
</dbReference>
<keyword evidence="3" id="KW-0479">Metal-binding</keyword>
<dbReference type="SUPFAM" id="SSF50022">
    <property type="entry name" value="ISP domain"/>
    <property type="match status" value="1"/>
</dbReference>
<keyword evidence="6" id="KW-0411">Iron-sulfur</keyword>
<evidence type="ECO:0000313" key="8">
    <source>
        <dbReference type="EMBL" id="CAB4882591.1"/>
    </source>
</evidence>
<evidence type="ECO:0000256" key="5">
    <source>
        <dbReference type="ARBA" id="ARBA00023004"/>
    </source>
</evidence>
<dbReference type="Gene3D" id="2.102.10.10">
    <property type="entry name" value="Rieske [2Fe-2S] iron-sulphur domain"/>
    <property type="match status" value="1"/>
</dbReference>
<dbReference type="InterPro" id="IPR017941">
    <property type="entry name" value="Rieske_2Fe-2S"/>
</dbReference>
<dbReference type="SUPFAM" id="SSF55961">
    <property type="entry name" value="Bet v1-like"/>
    <property type="match status" value="1"/>
</dbReference>
<dbReference type="AlphaFoldDB" id="A0A6J7EKA7"/>
<comment type="cofactor">
    <cofactor evidence="1">
        <name>Fe cation</name>
        <dbReference type="ChEBI" id="CHEBI:24875"/>
    </cofactor>
</comment>
<evidence type="ECO:0000256" key="3">
    <source>
        <dbReference type="ARBA" id="ARBA00022723"/>
    </source>
</evidence>
<keyword evidence="5" id="KW-0408">Iron</keyword>
<protein>
    <submittedName>
        <fullName evidence="8">Unannotated protein</fullName>
    </submittedName>
</protein>
<dbReference type="Pfam" id="PF00848">
    <property type="entry name" value="Ring_hydroxyl_A"/>
    <property type="match status" value="1"/>
</dbReference>
<accession>A0A6J7EKA7</accession>
<dbReference type="PROSITE" id="PS51296">
    <property type="entry name" value="RIESKE"/>
    <property type="match status" value="1"/>
</dbReference>
<evidence type="ECO:0000259" key="7">
    <source>
        <dbReference type="PROSITE" id="PS51296"/>
    </source>
</evidence>
<dbReference type="InterPro" id="IPR036922">
    <property type="entry name" value="Rieske_2Fe-2S_sf"/>
</dbReference>
<evidence type="ECO:0000256" key="4">
    <source>
        <dbReference type="ARBA" id="ARBA00023002"/>
    </source>
</evidence>
<dbReference type="GO" id="GO:0016491">
    <property type="term" value="F:oxidoreductase activity"/>
    <property type="evidence" value="ECO:0007669"/>
    <property type="project" value="UniProtKB-KW"/>
</dbReference>
<reference evidence="8" key="1">
    <citation type="submission" date="2020-05" db="EMBL/GenBank/DDBJ databases">
        <authorList>
            <person name="Chiriac C."/>
            <person name="Salcher M."/>
            <person name="Ghai R."/>
            <person name="Kavagutti S V."/>
        </authorList>
    </citation>
    <scope>NUCLEOTIDE SEQUENCE</scope>
</reference>
<dbReference type="CDD" id="cd03469">
    <property type="entry name" value="Rieske_RO_Alpha_N"/>
    <property type="match status" value="1"/>
</dbReference>
<dbReference type="PRINTS" id="PR00090">
    <property type="entry name" value="RNGDIOXGNASE"/>
</dbReference>